<dbReference type="Gene3D" id="3.30.230.10">
    <property type="match status" value="1"/>
</dbReference>
<sequence length="307" mass="34946">MSNTPQFSCRSNGKLLLSGEYFVLSGAKALALPLRLGQTLNVFPTSNNKIIWNAYQPAGAWQRVQFNDTFSIIECTNEAFAKRLRKILIAALNLCKKNINELLNKEFVTHLEFNPDWGFGSSSTLINNLAIYFKIDGYKLLSQTFTGSGYDIACAQYSSPLFFRLQNNKAHITKTDFNPPFKNHIYFVYLGSKKNSQQDVIKYKNQVINPRDASRISSISTLMAVCNKLSEYQDLIKEHEEIVSKMLDKIPVQQKHFSDFNGSVKSLGAWGGDYIMAVSDKSSEYVNKYFNNKKLKTIFSFNDLIIR</sequence>
<gene>
    <name evidence="1" type="ORF">OM074_14465</name>
</gene>
<protein>
    <submittedName>
        <fullName evidence="1">GYDIA family GHMP kinase</fullName>
    </submittedName>
</protein>
<dbReference type="SUPFAM" id="SSF54211">
    <property type="entry name" value="Ribosomal protein S5 domain 2-like"/>
    <property type="match status" value="1"/>
</dbReference>
<accession>A0AAE3MGY2</accession>
<proteinExistence type="predicted"/>
<dbReference type="InterPro" id="IPR014721">
    <property type="entry name" value="Ribsml_uS5_D2-typ_fold_subgr"/>
</dbReference>
<keyword evidence="2" id="KW-1185">Reference proteome</keyword>
<dbReference type="EMBL" id="JAPDPI010000030">
    <property type="protein sequence ID" value="MCW3806837.1"/>
    <property type="molecule type" value="Genomic_DNA"/>
</dbReference>
<dbReference type="AlphaFoldDB" id="A0AAE3MGY2"/>
<evidence type="ECO:0000313" key="2">
    <source>
        <dbReference type="Proteomes" id="UP001207408"/>
    </source>
</evidence>
<keyword evidence="1" id="KW-0808">Transferase</keyword>
<name>A0AAE3MGY2_9BACT</name>
<dbReference type="GO" id="GO:0016301">
    <property type="term" value="F:kinase activity"/>
    <property type="evidence" value="ECO:0007669"/>
    <property type="project" value="UniProtKB-KW"/>
</dbReference>
<dbReference type="Proteomes" id="UP001207408">
    <property type="component" value="Unassembled WGS sequence"/>
</dbReference>
<dbReference type="InterPro" id="IPR020568">
    <property type="entry name" value="Ribosomal_Su5_D2-typ_SF"/>
</dbReference>
<keyword evidence="1" id="KW-0418">Kinase</keyword>
<reference evidence="1" key="1">
    <citation type="submission" date="2022-10" db="EMBL/GenBank/DDBJ databases">
        <authorList>
            <person name="Yu W.X."/>
        </authorList>
    </citation>
    <scope>NUCLEOTIDE SEQUENCE</scope>
    <source>
        <strain evidence="1">D04</strain>
    </source>
</reference>
<dbReference type="InterPro" id="IPR047765">
    <property type="entry name" value="GHMP_GYDIA-like"/>
</dbReference>
<dbReference type="RefSeq" id="WP_301200657.1">
    <property type="nucleotide sequence ID" value="NZ_JAPDPI010000030.1"/>
</dbReference>
<comment type="caution">
    <text evidence="1">The sequence shown here is derived from an EMBL/GenBank/DDBJ whole genome shotgun (WGS) entry which is preliminary data.</text>
</comment>
<evidence type="ECO:0000313" key="1">
    <source>
        <dbReference type="EMBL" id="MCW3806837.1"/>
    </source>
</evidence>
<organism evidence="1 2">
    <name type="scientific">Plebeiibacterium marinum</name>
    <dbReference type="NCBI Taxonomy" id="2992111"/>
    <lineage>
        <taxon>Bacteria</taxon>
        <taxon>Pseudomonadati</taxon>
        <taxon>Bacteroidota</taxon>
        <taxon>Bacteroidia</taxon>
        <taxon>Marinilabiliales</taxon>
        <taxon>Marinilabiliaceae</taxon>
        <taxon>Plebeiibacterium</taxon>
    </lineage>
</organism>
<dbReference type="NCBIfam" id="NF040656">
    <property type="entry name" value="GHMP_GYDIA"/>
    <property type="match status" value="1"/>
</dbReference>